<evidence type="ECO:0000313" key="2">
    <source>
        <dbReference type="Proteomes" id="UP000814033"/>
    </source>
</evidence>
<reference evidence="1" key="1">
    <citation type="submission" date="2021-02" db="EMBL/GenBank/DDBJ databases">
        <authorList>
            <consortium name="DOE Joint Genome Institute"/>
            <person name="Ahrendt S."/>
            <person name="Looney B.P."/>
            <person name="Miyauchi S."/>
            <person name="Morin E."/>
            <person name="Drula E."/>
            <person name="Courty P.E."/>
            <person name="Chicoki N."/>
            <person name="Fauchery L."/>
            <person name="Kohler A."/>
            <person name="Kuo A."/>
            <person name="Labutti K."/>
            <person name="Pangilinan J."/>
            <person name="Lipzen A."/>
            <person name="Riley R."/>
            <person name="Andreopoulos W."/>
            <person name="He G."/>
            <person name="Johnson J."/>
            <person name="Barry K.W."/>
            <person name="Grigoriev I.V."/>
            <person name="Nagy L."/>
            <person name="Hibbett D."/>
            <person name="Henrissat B."/>
            <person name="Matheny P.B."/>
            <person name="Labbe J."/>
            <person name="Martin F."/>
        </authorList>
    </citation>
    <scope>NUCLEOTIDE SEQUENCE</scope>
    <source>
        <strain evidence="1">FP105234-sp</strain>
    </source>
</reference>
<comment type="caution">
    <text evidence="1">The sequence shown here is derived from an EMBL/GenBank/DDBJ whole genome shotgun (WGS) entry which is preliminary data.</text>
</comment>
<name>A0ACB8R8M0_9AGAM</name>
<feature type="non-terminal residue" evidence="1">
    <location>
        <position position="134"/>
    </location>
</feature>
<evidence type="ECO:0000313" key="1">
    <source>
        <dbReference type="EMBL" id="KAI0040125.1"/>
    </source>
</evidence>
<dbReference type="EMBL" id="MU276226">
    <property type="protein sequence ID" value="KAI0040125.1"/>
    <property type="molecule type" value="Genomic_DNA"/>
</dbReference>
<reference evidence="1" key="2">
    <citation type="journal article" date="2022" name="New Phytol.">
        <title>Evolutionary transition to the ectomycorrhizal habit in the genomes of a hyperdiverse lineage of mushroom-forming fungi.</title>
        <authorList>
            <person name="Looney B."/>
            <person name="Miyauchi S."/>
            <person name="Morin E."/>
            <person name="Drula E."/>
            <person name="Courty P.E."/>
            <person name="Kohler A."/>
            <person name="Kuo A."/>
            <person name="LaButti K."/>
            <person name="Pangilinan J."/>
            <person name="Lipzen A."/>
            <person name="Riley R."/>
            <person name="Andreopoulos W."/>
            <person name="He G."/>
            <person name="Johnson J."/>
            <person name="Nolan M."/>
            <person name="Tritt A."/>
            <person name="Barry K.W."/>
            <person name="Grigoriev I.V."/>
            <person name="Nagy L.G."/>
            <person name="Hibbett D."/>
            <person name="Henrissat B."/>
            <person name="Matheny P.B."/>
            <person name="Labbe J."/>
            <person name="Martin F.M."/>
        </authorList>
    </citation>
    <scope>NUCLEOTIDE SEQUENCE</scope>
    <source>
        <strain evidence="1">FP105234-sp</strain>
    </source>
</reference>
<organism evidence="1 2">
    <name type="scientific">Auriscalpium vulgare</name>
    <dbReference type="NCBI Taxonomy" id="40419"/>
    <lineage>
        <taxon>Eukaryota</taxon>
        <taxon>Fungi</taxon>
        <taxon>Dikarya</taxon>
        <taxon>Basidiomycota</taxon>
        <taxon>Agaricomycotina</taxon>
        <taxon>Agaricomycetes</taxon>
        <taxon>Russulales</taxon>
        <taxon>Auriscalpiaceae</taxon>
        <taxon>Auriscalpium</taxon>
    </lineage>
</organism>
<proteinExistence type="predicted"/>
<keyword evidence="2" id="KW-1185">Reference proteome</keyword>
<dbReference type="Proteomes" id="UP000814033">
    <property type="component" value="Unassembled WGS sequence"/>
</dbReference>
<accession>A0ACB8R8M0</accession>
<protein>
    <submittedName>
        <fullName evidence="1">Uncharacterized protein</fullName>
    </submittedName>
</protein>
<sequence length="134" mass="14299">MATVQQPAVGPSSDDDPFARGAFFLKPPAAPAAATGPPPTSSVGPSCAVSSPGPSHIYSHSNDRFDALGDLYRRTEEMMWKMDEVTRKTNKIQRMMDDMTASLKETAVSSGCVVARGEGQRRPGQKSPSTNTQV</sequence>
<gene>
    <name evidence="1" type="ORF">FA95DRAFT_1566658</name>
</gene>